<feature type="domain" description="Teneurin-like YD-shell" evidence="8">
    <location>
        <begin position="1310"/>
        <end position="1447"/>
    </location>
</feature>
<evidence type="ECO:0000256" key="1">
    <source>
        <dbReference type="ARBA" id="ARBA00004613"/>
    </source>
</evidence>
<dbReference type="PROSITE" id="PS00018">
    <property type="entry name" value="EF_HAND_1"/>
    <property type="match status" value="1"/>
</dbReference>
<dbReference type="InterPro" id="IPR029058">
    <property type="entry name" value="AB_hydrolase_fold"/>
</dbReference>
<dbReference type="PANTHER" id="PTHR32305">
    <property type="match status" value="1"/>
</dbReference>
<dbReference type="Pfam" id="PF03534">
    <property type="entry name" value="SpvB"/>
    <property type="match status" value="1"/>
</dbReference>
<protein>
    <submittedName>
        <fullName evidence="9">RHS repeat-associated core domain-containing protein</fullName>
    </submittedName>
</protein>
<dbReference type="EMBL" id="FOIU01000003">
    <property type="protein sequence ID" value="SEW48324.1"/>
    <property type="molecule type" value="Genomic_DNA"/>
</dbReference>
<dbReference type="InterPro" id="IPR022385">
    <property type="entry name" value="Rhs_assc_core"/>
</dbReference>
<dbReference type="InterPro" id="IPR003284">
    <property type="entry name" value="Sal_SpvB"/>
</dbReference>
<proteinExistence type="predicted"/>
<evidence type="ECO:0000256" key="3">
    <source>
        <dbReference type="ARBA" id="ARBA00022729"/>
    </source>
</evidence>
<keyword evidence="10" id="KW-1185">Reference proteome</keyword>
<dbReference type="SUPFAM" id="SSF69318">
    <property type="entry name" value="Integrin alpha N-terminal domain"/>
    <property type="match status" value="1"/>
</dbReference>
<dbReference type="STRING" id="356305.SAMN05421841_3793"/>
<dbReference type="RefSeq" id="WP_089795389.1">
    <property type="nucleotide sequence ID" value="NZ_FOIU01000003.1"/>
</dbReference>
<dbReference type="Gene3D" id="2.180.10.10">
    <property type="entry name" value="RHS repeat-associated core"/>
    <property type="match status" value="1"/>
</dbReference>
<name>A0A1I0S1J7_9FLAO</name>
<evidence type="ECO:0000256" key="7">
    <source>
        <dbReference type="SAM" id="Phobius"/>
    </source>
</evidence>
<dbReference type="Proteomes" id="UP000199469">
    <property type="component" value="Unassembled WGS sequence"/>
</dbReference>
<evidence type="ECO:0000256" key="4">
    <source>
        <dbReference type="ARBA" id="ARBA00022737"/>
    </source>
</evidence>
<dbReference type="InterPro" id="IPR050708">
    <property type="entry name" value="T6SS_VgrG/RHS"/>
</dbReference>
<dbReference type="PANTHER" id="PTHR32305:SF15">
    <property type="entry name" value="PROTEIN RHSA-RELATED"/>
    <property type="match status" value="1"/>
</dbReference>
<accession>A0A1I0S1J7</accession>
<dbReference type="InterPro" id="IPR031325">
    <property type="entry name" value="RHS_repeat"/>
</dbReference>
<dbReference type="InterPro" id="IPR013517">
    <property type="entry name" value="FG-GAP"/>
</dbReference>
<dbReference type="InterPro" id="IPR056823">
    <property type="entry name" value="TEN-like_YD-shell"/>
</dbReference>
<organism evidence="9 10">
    <name type="scientific">Chryseobacterium wanjuense</name>
    <dbReference type="NCBI Taxonomy" id="356305"/>
    <lineage>
        <taxon>Bacteria</taxon>
        <taxon>Pseudomonadati</taxon>
        <taxon>Bacteroidota</taxon>
        <taxon>Flavobacteriia</taxon>
        <taxon>Flavobacteriales</taxon>
        <taxon>Weeksellaceae</taxon>
        <taxon>Chryseobacterium group</taxon>
        <taxon>Chryseobacterium</taxon>
    </lineage>
</organism>
<feature type="transmembrane region" description="Helical" evidence="7">
    <location>
        <begin position="1899"/>
        <end position="1920"/>
    </location>
</feature>
<feature type="compositionally biased region" description="Polar residues" evidence="6">
    <location>
        <begin position="75"/>
        <end position="90"/>
    </location>
</feature>
<evidence type="ECO:0000313" key="9">
    <source>
        <dbReference type="EMBL" id="SEW48324.1"/>
    </source>
</evidence>
<evidence type="ECO:0000256" key="2">
    <source>
        <dbReference type="ARBA" id="ARBA00022525"/>
    </source>
</evidence>
<feature type="transmembrane region" description="Helical" evidence="7">
    <location>
        <begin position="1932"/>
        <end position="1952"/>
    </location>
</feature>
<dbReference type="SUPFAM" id="SSF53474">
    <property type="entry name" value="alpha/beta-Hydrolases"/>
    <property type="match status" value="1"/>
</dbReference>
<keyword evidence="7" id="KW-1133">Transmembrane helix</keyword>
<dbReference type="NCBIfam" id="TIGR03696">
    <property type="entry name" value="Rhs_assc_core"/>
    <property type="match status" value="1"/>
</dbReference>
<evidence type="ECO:0000256" key="5">
    <source>
        <dbReference type="ARBA" id="ARBA00023026"/>
    </source>
</evidence>
<feature type="region of interest" description="Disordered" evidence="6">
    <location>
        <begin position="60"/>
        <end position="92"/>
    </location>
</feature>
<keyword evidence="3" id="KW-0732">Signal</keyword>
<keyword evidence="4" id="KW-0677">Repeat</keyword>
<dbReference type="Pfam" id="PF13517">
    <property type="entry name" value="FG-GAP_3"/>
    <property type="match status" value="1"/>
</dbReference>
<dbReference type="InterPro" id="IPR018247">
    <property type="entry name" value="EF_Hand_1_Ca_BS"/>
</dbReference>
<keyword evidence="7" id="KW-0812">Transmembrane</keyword>
<reference evidence="10" key="1">
    <citation type="submission" date="2016-10" db="EMBL/GenBank/DDBJ databases">
        <authorList>
            <person name="Varghese N."/>
            <person name="Submissions S."/>
        </authorList>
    </citation>
    <scope>NUCLEOTIDE SEQUENCE [LARGE SCALE GENOMIC DNA]</scope>
    <source>
        <strain evidence="10">DSM 17724</strain>
    </source>
</reference>
<dbReference type="GO" id="GO:0005737">
    <property type="term" value="C:cytoplasm"/>
    <property type="evidence" value="ECO:0007669"/>
    <property type="project" value="InterPro"/>
</dbReference>
<evidence type="ECO:0000313" key="10">
    <source>
        <dbReference type="Proteomes" id="UP000199469"/>
    </source>
</evidence>
<keyword evidence="5" id="KW-0843">Virulence</keyword>
<comment type="subcellular location">
    <subcellularLocation>
        <location evidence="1">Secreted</location>
    </subcellularLocation>
</comment>
<keyword evidence="7" id="KW-0472">Membrane</keyword>
<dbReference type="GO" id="GO:0005576">
    <property type="term" value="C:extracellular region"/>
    <property type="evidence" value="ECO:0007669"/>
    <property type="project" value="UniProtKB-SubCell"/>
</dbReference>
<keyword evidence="2" id="KW-0964">Secreted</keyword>
<dbReference type="OrthoDB" id="6225685at2"/>
<dbReference type="InterPro" id="IPR028994">
    <property type="entry name" value="Integrin_alpha_N"/>
</dbReference>
<sequence length="2235" mass="246830">MKLFSSFILSLCSVLGFSQTILYQAESTSRTVQDPQTVVLTQGFYASSSSSNPFIAKIGPATENPGGGPVDSGAGATNPSGTTAPSGQSFHDTKGNIEVNGAGQLQFTLPVALPPGVKSVAPQVNLVYTSGSGNGIAGYGWNLSGVTSISRVGKNIEKDGEVNGVQLDYSDYYSFNGQRLILKSGEYGKDGAEYVTEKYSNIKIKSVGSITGQAWKGPEYWEVTFEDGSQAWYGGTTSGLSNARTPIEYNIIKWKDGKGNYITYNYLQTGLSNITTISSIQWGGNETLGKPHFNTIDFTYINRSLAEYSYIAGVRFLQTQLLSEIKVSTNGSQFKKYTIDYLKNGTNYQAVNKITEYNADNNATNPVAFTYPAPTQPNLEFSNNNVESFENVKLSGDFNGDSYLDFVMNNGTVKLGGLNDTYTDISTGKTFNAEAKVINALLDEEGQVHNGNGIVQYEAGKVVGYIFRDNTFVKVFEKLVYTDPNCTYQGGGVGCRIEMASFNEGDINGDGISDVFVKINKEICQFEPIPGCNDLKQTPTSTSDNTINRPPPCQELNCDTYLVGNYIVDLKNANNPLSTYAVDTGINENSYYKQQYLDVDGDGKVDIIDVSNTTYTVFEFVKTASNQYLKKIRFTGSLAETKAPESPVLFGDFNGDGNLDFTIPATDTQEKDNWRFYIGTEKGFSNFLKTNFLKYRKPNDYQNSNYPTFNIYQNFYTTSDINKDGKSDIVHINSFNKAGQVNGSGVILNRYFGYTIAAYTANGTTTNDSPDFFTSYTYGGYNYVTSDVGNFTLFSPITSQVKVNNNYYDVFLFWKERMHKLKSPSSVGRLSQVQSIIQGGITTSADYLEVIPNNTVNPNFYQKVKKEYYPYFSLNRVDQSYAVSQLRQEGRKQDFRYRGMTGHMQGKGMMGYHQSARSSWYADGFENTKIWSGAEIDPLFDGIPVKEWSISTNDESKIFPADISENNTQLLSFKSTVYQKDKLLNGQIVTGVIADTDKPKVVTATVPTSTKTKDFLNGTLTNTFITYGDYYLPKQSVSNVNNGYAITTSNFEYIHNFSGVGADYFVGRPQSKTDAVQAYGDTKSAKEEYVYENNLLKTLKTWNRDNTGYLQETYNYDGFGNITGKTISNSVDSQTQTEASVYDPKGRFVEKKTDNLGLETNIEYNDWGQIKKQTDPLGNILTNTYDAWGKLLTSKTNLGGTTTYKYERDDNANITVIQYDPDGNISKKFTNRLGQDYKTSAKAFGQGQFVSKETQYDVLGRKIKESEPYFEGQSASGWNTIVYDDSVFPITKATATGFNGKQMVTTVSGLITTTKELNGYGRTTSKTTDALGNVVSSTDKGGTIQFSYNAAGEQIKAQYAENTVTTKYDSWGRKSEFNDPSNGIYKYEYDGFGQSKKIISPKGTKEYTYNSLGQLISQKELSTTDGGQATNKIISYTYDNKGRVISRGGTSKGKVYSSNVSYDPQGRLLSSSESSNGKYFIQKGITYDDKGRVISYEKQLYSSGVLTKVNVENVYSTWNGELYQVKDKVTGKSLWELKETNAKGQVLKAKLGAADVNNTYDTNGFLTNVNHSSAVKPSILQLSYSFDAIKNELKSRTTGGDFNIVESFDYDDNNRLVNWTNPVTGIKPSNNRNIYDVKGRIMENDQVGTMKYENSAKIYQPTGMTLNAAGTQNYNNDLIQSIAYNENNDPVFIDGEKGDVAFQYGLTSMRQRVTYGGNFSIDGDGKFTKFYSEDGSFEVLKDNTTGKEKHILYIGGTPYESNIVYLKNFDESSGSYRFLHKDYIGSILAISDEAGNKLEQRHFDAWGNFTHLKIGNGAIITDKSIIDNASLLVDRGYTSHEHFAEVGIIHMNGRLYDPLLRRFLNADENIQDPYNTQNYNKYGYVLNNPLMFNDPSGEFFQFLMIPIVQAIAIAVVGYTATVLITGGKFNILNLYSSIVMGMISAGITIVIGDVFSTATASIGNEALRSLVHAGVQGTLSFMQGGNFFTAAASAFLSSAVSFGYGQAVGAAAYSGTSQFALGMLSGGVGHALAGGNFWEGVKIGGIVALFNHAMHRITQPKYVVAGIYGAGGREVSDNPRLEKIVEKQGGKMFTSSWGTNDQEIIDYLVDGYNEGKQIKIYGHSRGGAAAVRIANELGEMNINIAEVNLFDPVSLGGDFIFTHPNVLRVNNYYQRNSTVKMYGLPYWNLDNPFVGSPVKAKFSFPIINQVDYTGQYYKSGVPVSHLNIIRKAYGL</sequence>
<evidence type="ECO:0000256" key="6">
    <source>
        <dbReference type="SAM" id="MobiDB-lite"/>
    </source>
</evidence>
<dbReference type="Pfam" id="PF25023">
    <property type="entry name" value="TEN_YD-shell"/>
    <property type="match status" value="1"/>
</dbReference>
<dbReference type="Pfam" id="PF05593">
    <property type="entry name" value="RHS_repeat"/>
    <property type="match status" value="1"/>
</dbReference>
<evidence type="ECO:0000259" key="8">
    <source>
        <dbReference type="Pfam" id="PF25023"/>
    </source>
</evidence>
<gene>
    <name evidence="9" type="ORF">SAMN05421841_3793</name>
</gene>